<gene>
    <name evidence="5" type="ORF">C7380_10843</name>
</gene>
<dbReference type="SUPFAM" id="SSF52540">
    <property type="entry name" value="P-loop containing nucleoside triphosphate hydrolases"/>
    <property type="match status" value="1"/>
</dbReference>
<evidence type="ECO:0000313" key="5">
    <source>
        <dbReference type="EMBL" id="PWJ93214.1"/>
    </source>
</evidence>
<dbReference type="InterPro" id="IPR017871">
    <property type="entry name" value="ABC_transporter-like_CS"/>
</dbReference>
<dbReference type="GO" id="GO:0005524">
    <property type="term" value="F:ATP binding"/>
    <property type="evidence" value="ECO:0007669"/>
    <property type="project" value="UniProtKB-KW"/>
</dbReference>
<dbReference type="RefSeq" id="WP_158274819.1">
    <property type="nucleotide sequence ID" value="NZ_QGGI01000008.1"/>
</dbReference>
<dbReference type="PANTHER" id="PTHR42939:SF1">
    <property type="entry name" value="ABC TRANSPORTER ATP-BINDING PROTEIN ALBC-RELATED"/>
    <property type="match status" value="1"/>
</dbReference>
<dbReference type="InterPro" id="IPR003593">
    <property type="entry name" value="AAA+_ATPase"/>
</dbReference>
<keyword evidence="6" id="KW-1185">Reference proteome</keyword>
<reference evidence="5 6" key="1">
    <citation type="submission" date="2018-05" db="EMBL/GenBank/DDBJ databases">
        <title>Genomic Encyclopedia of Type Strains, Phase IV (KMG-IV): sequencing the most valuable type-strain genomes for metagenomic binning, comparative biology and taxonomic classification.</title>
        <authorList>
            <person name="Goeker M."/>
        </authorList>
    </citation>
    <scope>NUCLEOTIDE SEQUENCE [LARGE SCALE GENOMIC DNA]</scope>
    <source>
        <strain evidence="5 6">DSM 24906</strain>
    </source>
</reference>
<keyword evidence="2" id="KW-0547">Nucleotide-binding</keyword>
<dbReference type="InterPro" id="IPR003439">
    <property type="entry name" value="ABC_transporter-like_ATP-bd"/>
</dbReference>
<dbReference type="PROSITE" id="PS50893">
    <property type="entry name" value="ABC_TRANSPORTER_2"/>
    <property type="match status" value="1"/>
</dbReference>
<dbReference type="AlphaFoldDB" id="A0AA45C6T8"/>
<comment type="caution">
    <text evidence="5">The sequence shown here is derived from an EMBL/GenBank/DDBJ whole genome shotgun (WGS) entry which is preliminary data.</text>
</comment>
<organism evidence="5 6">
    <name type="scientific">Oceanotoga teriensis</name>
    <dbReference type="NCBI Taxonomy" id="515440"/>
    <lineage>
        <taxon>Bacteria</taxon>
        <taxon>Thermotogati</taxon>
        <taxon>Thermotogota</taxon>
        <taxon>Thermotogae</taxon>
        <taxon>Petrotogales</taxon>
        <taxon>Petrotogaceae</taxon>
        <taxon>Oceanotoga</taxon>
    </lineage>
</organism>
<feature type="domain" description="ABC transporter" evidence="4">
    <location>
        <begin position="5"/>
        <end position="234"/>
    </location>
</feature>
<evidence type="ECO:0000256" key="1">
    <source>
        <dbReference type="ARBA" id="ARBA00022448"/>
    </source>
</evidence>
<dbReference type="PROSITE" id="PS00211">
    <property type="entry name" value="ABC_TRANSPORTER_1"/>
    <property type="match status" value="1"/>
</dbReference>
<dbReference type="Pfam" id="PF00005">
    <property type="entry name" value="ABC_tran"/>
    <property type="match status" value="1"/>
</dbReference>
<accession>A0AA45C6T8</accession>
<evidence type="ECO:0000256" key="2">
    <source>
        <dbReference type="ARBA" id="ARBA00022741"/>
    </source>
</evidence>
<evidence type="ECO:0000259" key="4">
    <source>
        <dbReference type="PROSITE" id="PS50893"/>
    </source>
</evidence>
<dbReference type="Proteomes" id="UP000245921">
    <property type="component" value="Unassembled WGS sequence"/>
</dbReference>
<dbReference type="EMBL" id="QGGI01000008">
    <property type="protein sequence ID" value="PWJ93214.1"/>
    <property type="molecule type" value="Genomic_DNA"/>
</dbReference>
<dbReference type="GO" id="GO:0016887">
    <property type="term" value="F:ATP hydrolysis activity"/>
    <property type="evidence" value="ECO:0007669"/>
    <property type="project" value="InterPro"/>
</dbReference>
<dbReference type="PANTHER" id="PTHR42939">
    <property type="entry name" value="ABC TRANSPORTER ATP-BINDING PROTEIN ALBC-RELATED"/>
    <property type="match status" value="1"/>
</dbReference>
<keyword evidence="1" id="KW-0813">Transport</keyword>
<protein>
    <submittedName>
        <fullName evidence="5">ABC-2 type transport system ATP-binding protein</fullName>
    </submittedName>
</protein>
<evidence type="ECO:0000256" key="3">
    <source>
        <dbReference type="ARBA" id="ARBA00022840"/>
    </source>
</evidence>
<keyword evidence="3 5" id="KW-0067">ATP-binding</keyword>
<sequence>MGESIKIDKVYKYYDDFAALKDVNLSFEKDKIYGLIGRNGAGKTTLLKIIANQLLTSKGDIFIGNKSLSKDSSVVENICLARETLGKAFETSNVFKMNVFFELCSKSFKNWDNDYAKYLIKKFRIDEKKYYSKLSKGMKTAVGIIMGLASRAEITLFDEPYVGLDPVAREVFYSELQKDYMEHPRTIIISSHLINELEGMFEKVIFIDNGSIIIDEDLESLREIYWLLQGRESKINKYTDFYKVLNVEKLGSLASYAIKGRLTEEEIFNMKSDDIEVSKISIQKLLYYLTNGGDDDAK</sequence>
<evidence type="ECO:0000313" key="6">
    <source>
        <dbReference type="Proteomes" id="UP000245921"/>
    </source>
</evidence>
<dbReference type="Gene3D" id="3.40.50.300">
    <property type="entry name" value="P-loop containing nucleotide triphosphate hydrolases"/>
    <property type="match status" value="1"/>
</dbReference>
<dbReference type="CDD" id="cd03230">
    <property type="entry name" value="ABC_DR_subfamily_A"/>
    <property type="match status" value="1"/>
</dbReference>
<dbReference type="InterPro" id="IPR027417">
    <property type="entry name" value="P-loop_NTPase"/>
</dbReference>
<dbReference type="SMART" id="SM00382">
    <property type="entry name" value="AAA"/>
    <property type="match status" value="1"/>
</dbReference>
<proteinExistence type="predicted"/>
<dbReference type="InterPro" id="IPR051782">
    <property type="entry name" value="ABC_Transporter_VariousFunc"/>
</dbReference>
<name>A0AA45C6T8_9BACT</name>